<dbReference type="OrthoDB" id="7348753at2"/>
<name>A0A2S2CRV3_9PROT</name>
<dbReference type="RefSeq" id="WP_109328097.1">
    <property type="nucleotide sequence ID" value="NZ_CP029353.1"/>
</dbReference>
<sequence>MTGLSHGAEAAARPPAEGAEAFALAEARLALLVAELPEDLSARMLTLADGDRLTAFRQRIVATLDDPDHYRMAGEVGNFIADHLGARGLTAGIFQDGELVAYGALGIPGPEDHNRGRDLPLPAEDLPLVAHMSSAMVDPAMRGRGLHHRLIDWRIAVSDSIGRRHLLTTVSPRNHRSWGHLAGHGLHPRRLIRVGEGLVRLLLHRDAAEHAQMDRATALLVPVDELAARGDLFDGGNRVWGRVPEGGDPATATRWYALVGRAIQTAPGRPQTAAA</sequence>
<dbReference type="InterPro" id="IPR016181">
    <property type="entry name" value="Acyl_CoA_acyltransferase"/>
</dbReference>
<gene>
    <name evidence="2" type="ORF">DEW08_14145</name>
</gene>
<dbReference type="SUPFAM" id="SSF55729">
    <property type="entry name" value="Acyl-CoA N-acyltransferases (Nat)"/>
    <property type="match status" value="1"/>
</dbReference>
<dbReference type="Proteomes" id="UP000245629">
    <property type="component" value="Chromosome 2"/>
</dbReference>
<dbReference type="PROSITE" id="PS51186">
    <property type="entry name" value="GNAT"/>
    <property type="match status" value="1"/>
</dbReference>
<dbReference type="AlphaFoldDB" id="A0A2S2CRV3"/>
<dbReference type="KEGG" id="azz:DEW08_14145"/>
<dbReference type="Gene3D" id="3.40.630.30">
    <property type="match status" value="1"/>
</dbReference>
<accession>A0A2S2CRV3</accession>
<dbReference type="EMBL" id="CP029353">
    <property type="protein sequence ID" value="AWK87208.1"/>
    <property type="molecule type" value="Genomic_DNA"/>
</dbReference>
<protein>
    <submittedName>
        <fullName evidence="2">GNAT family N-acetyltransferase</fullName>
    </submittedName>
</protein>
<feature type="domain" description="N-acetyltransferase" evidence="1">
    <location>
        <begin position="40"/>
        <end position="208"/>
    </location>
</feature>
<keyword evidence="2" id="KW-0808">Transferase</keyword>
<evidence type="ECO:0000313" key="2">
    <source>
        <dbReference type="EMBL" id="AWK87208.1"/>
    </source>
</evidence>
<dbReference type="GO" id="GO:0016747">
    <property type="term" value="F:acyltransferase activity, transferring groups other than amino-acyl groups"/>
    <property type="evidence" value="ECO:0007669"/>
    <property type="project" value="InterPro"/>
</dbReference>
<organism evidence="2 3">
    <name type="scientific">Azospirillum thermophilum</name>
    <dbReference type="NCBI Taxonomy" id="2202148"/>
    <lineage>
        <taxon>Bacteria</taxon>
        <taxon>Pseudomonadati</taxon>
        <taxon>Pseudomonadota</taxon>
        <taxon>Alphaproteobacteria</taxon>
        <taxon>Rhodospirillales</taxon>
        <taxon>Azospirillaceae</taxon>
        <taxon>Azospirillum</taxon>
    </lineage>
</organism>
<evidence type="ECO:0000259" key="1">
    <source>
        <dbReference type="PROSITE" id="PS51186"/>
    </source>
</evidence>
<evidence type="ECO:0000313" key="3">
    <source>
        <dbReference type="Proteomes" id="UP000245629"/>
    </source>
</evidence>
<dbReference type="InterPro" id="IPR000182">
    <property type="entry name" value="GNAT_dom"/>
</dbReference>
<reference evidence="3" key="1">
    <citation type="submission" date="2018-05" db="EMBL/GenBank/DDBJ databases">
        <title>Azospirillum thermophila sp. nov., a novel isolated from hot spring.</title>
        <authorList>
            <person name="Zhao Z."/>
        </authorList>
    </citation>
    <scope>NUCLEOTIDE SEQUENCE [LARGE SCALE GENOMIC DNA]</scope>
    <source>
        <strain evidence="3">CFH 70021</strain>
    </source>
</reference>
<proteinExistence type="predicted"/>
<keyword evidence="3" id="KW-1185">Reference proteome</keyword>